<evidence type="ECO:0000256" key="2">
    <source>
        <dbReference type="ARBA" id="ARBA00022763"/>
    </source>
</evidence>
<protein>
    <recommendedName>
        <fullName evidence="5">Putative 3-methyladenine DNA glycosylase</fullName>
        <ecNumber evidence="5">3.2.2.-</ecNumber>
    </recommendedName>
</protein>
<comment type="caution">
    <text evidence="6">The sequence shown here is derived from an EMBL/GenBank/DDBJ whole genome shotgun (WGS) entry which is preliminary data.</text>
</comment>
<dbReference type="CDD" id="cd00540">
    <property type="entry name" value="AAG"/>
    <property type="match status" value="1"/>
</dbReference>
<organism evidence="6 7">
    <name type="scientific">Ornatilinea apprima</name>
    <dbReference type="NCBI Taxonomy" id="1134406"/>
    <lineage>
        <taxon>Bacteria</taxon>
        <taxon>Bacillati</taxon>
        <taxon>Chloroflexota</taxon>
        <taxon>Anaerolineae</taxon>
        <taxon>Anaerolineales</taxon>
        <taxon>Anaerolineaceae</taxon>
        <taxon>Ornatilinea</taxon>
    </lineage>
</organism>
<dbReference type="STRING" id="1134406.ADN00_10650"/>
<dbReference type="Pfam" id="PF02245">
    <property type="entry name" value="Pur_DNA_glyco"/>
    <property type="match status" value="1"/>
</dbReference>
<dbReference type="PATRIC" id="fig|1134406.4.peg.2604"/>
<dbReference type="Gene3D" id="3.10.300.10">
    <property type="entry name" value="Methylpurine-DNA glycosylase (MPG)"/>
    <property type="match status" value="1"/>
</dbReference>
<dbReference type="EMBL" id="LGCL01000024">
    <property type="protein sequence ID" value="KPL77019.1"/>
    <property type="molecule type" value="Genomic_DNA"/>
</dbReference>
<dbReference type="PANTHER" id="PTHR10429">
    <property type="entry name" value="DNA-3-METHYLADENINE GLYCOSYLASE"/>
    <property type="match status" value="1"/>
</dbReference>
<keyword evidence="3 5" id="KW-0378">Hydrolase</keyword>
<dbReference type="FunFam" id="3.10.300.10:FF:000001">
    <property type="entry name" value="Putative 3-methyladenine DNA glycosylase"/>
    <property type="match status" value="1"/>
</dbReference>
<dbReference type="InterPro" id="IPR003180">
    <property type="entry name" value="MPG"/>
</dbReference>
<dbReference type="AlphaFoldDB" id="A0A0P6X2S7"/>
<dbReference type="RefSeq" id="WP_075062979.1">
    <property type="nucleotide sequence ID" value="NZ_LGCL01000024.1"/>
</dbReference>
<proteinExistence type="inferred from homology"/>
<evidence type="ECO:0000256" key="1">
    <source>
        <dbReference type="ARBA" id="ARBA00009232"/>
    </source>
</evidence>
<dbReference type="NCBIfam" id="TIGR00567">
    <property type="entry name" value="3mg"/>
    <property type="match status" value="1"/>
</dbReference>
<dbReference type="InterPro" id="IPR036995">
    <property type="entry name" value="MPG_sf"/>
</dbReference>
<keyword evidence="4 5" id="KW-0234">DNA repair</keyword>
<dbReference type="GO" id="GO:0003905">
    <property type="term" value="F:alkylbase DNA N-glycosylase activity"/>
    <property type="evidence" value="ECO:0007669"/>
    <property type="project" value="InterPro"/>
</dbReference>
<evidence type="ECO:0000256" key="5">
    <source>
        <dbReference type="HAMAP-Rule" id="MF_00527"/>
    </source>
</evidence>
<gene>
    <name evidence="6" type="ORF">ADN00_10650</name>
</gene>
<dbReference type="GO" id="GO:0003677">
    <property type="term" value="F:DNA binding"/>
    <property type="evidence" value="ECO:0007669"/>
    <property type="project" value="InterPro"/>
</dbReference>
<name>A0A0P6X2S7_9CHLR</name>
<dbReference type="NCBIfam" id="NF002003">
    <property type="entry name" value="PRK00802.1-3"/>
    <property type="match status" value="1"/>
</dbReference>
<dbReference type="EC" id="3.2.2.-" evidence="5"/>
<keyword evidence="2 5" id="KW-0227">DNA damage</keyword>
<dbReference type="InterPro" id="IPR011034">
    <property type="entry name" value="Formyl_transferase-like_C_sf"/>
</dbReference>
<dbReference type="Proteomes" id="UP000050417">
    <property type="component" value="Unassembled WGS sequence"/>
</dbReference>
<evidence type="ECO:0000313" key="6">
    <source>
        <dbReference type="EMBL" id="KPL77019.1"/>
    </source>
</evidence>
<dbReference type="OrthoDB" id="9794313at2"/>
<reference evidence="6 7" key="1">
    <citation type="submission" date="2015-07" db="EMBL/GenBank/DDBJ databases">
        <title>Genome sequence of Ornatilinea apprima DSM 23815.</title>
        <authorList>
            <person name="Hemp J."/>
            <person name="Ward L.M."/>
            <person name="Pace L.A."/>
            <person name="Fischer W.W."/>
        </authorList>
    </citation>
    <scope>NUCLEOTIDE SEQUENCE [LARGE SCALE GENOMIC DNA]</scope>
    <source>
        <strain evidence="6 7">P3M-1</strain>
    </source>
</reference>
<evidence type="ECO:0000256" key="4">
    <source>
        <dbReference type="ARBA" id="ARBA00023204"/>
    </source>
</evidence>
<accession>A0A0P6X2S7</accession>
<evidence type="ECO:0000256" key="3">
    <source>
        <dbReference type="ARBA" id="ARBA00022801"/>
    </source>
</evidence>
<comment type="similarity">
    <text evidence="1 5">Belongs to the DNA glycosylase MPG family.</text>
</comment>
<sequence length="202" mass="22503">MSSTDLLDQSFYDRHAVTVARDLLGRRLVRRLNGQRVSGYIIECEAYYGEEDLACHARAGRTPRTAVMYGQPGRAYVYFTYGMHWLLNCVTGAEGLAAAVLLRAIWPQEGLEQIAARRPGVARARWCDGPAKLCRALQIDGQQNGASLLSAGGELWIEHGLPLPDEWVQTSPRIGIQSTPEPWRSIPWRFVATPPPNFWPAA</sequence>
<keyword evidence="7" id="KW-1185">Reference proteome</keyword>
<dbReference type="PANTHER" id="PTHR10429:SF0">
    <property type="entry name" value="DNA-3-METHYLADENINE GLYCOSYLASE"/>
    <property type="match status" value="1"/>
</dbReference>
<dbReference type="HAMAP" id="MF_00527">
    <property type="entry name" value="3MGH"/>
    <property type="match status" value="1"/>
</dbReference>
<evidence type="ECO:0000313" key="7">
    <source>
        <dbReference type="Proteomes" id="UP000050417"/>
    </source>
</evidence>
<dbReference type="GO" id="GO:0006284">
    <property type="term" value="P:base-excision repair"/>
    <property type="evidence" value="ECO:0007669"/>
    <property type="project" value="InterPro"/>
</dbReference>
<dbReference type="SUPFAM" id="SSF50486">
    <property type="entry name" value="FMT C-terminal domain-like"/>
    <property type="match status" value="1"/>
</dbReference>